<comment type="caution">
    <text evidence="1">The sequence shown here is derived from an EMBL/GenBank/DDBJ whole genome shotgun (WGS) entry which is preliminary data.</text>
</comment>
<dbReference type="InterPro" id="IPR006439">
    <property type="entry name" value="HAD-SF_hydro_IA"/>
</dbReference>
<keyword evidence="1" id="KW-0378">Hydrolase</keyword>
<reference evidence="1 2" key="1">
    <citation type="submission" date="2016-10" db="EMBL/GenBank/DDBJ databases">
        <authorList>
            <person name="Varghese N."/>
            <person name="Submissions S."/>
        </authorList>
    </citation>
    <scope>NUCLEOTIDE SEQUENCE [LARGE SCALE GENOMIC DNA]</scope>
    <source>
        <strain evidence="1 2">DSM 16392</strain>
    </source>
</reference>
<dbReference type="EMBL" id="FOSK01000004">
    <property type="protein sequence ID" value="SFK34906.1"/>
    <property type="molecule type" value="Genomic_DNA"/>
</dbReference>
<dbReference type="Proteomes" id="UP000199598">
    <property type="component" value="Unassembled WGS sequence"/>
</dbReference>
<dbReference type="Pfam" id="PF00702">
    <property type="entry name" value="Hydrolase"/>
    <property type="match status" value="1"/>
</dbReference>
<organism evidence="1 2">
    <name type="scientific">Pseudovibrio ascidiaceicola</name>
    <dbReference type="NCBI Taxonomy" id="285279"/>
    <lineage>
        <taxon>Bacteria</taxon>
        <taxon>Pseudomonadati</taxon>
        <taxon>Pseudomonadota</taxon>
        <taxon>Alphaproteobacteria</taxon>
        <taxon>Hyphomicrobiales</taxon>
        <taxon>Stappiaceae</taxon>
        <taxon>Pseudovibrio</taxon>
    </lineage>
</organism>
<dbReference type="SFLD" id="SFLDG01132">
    <property type="entry name" value="C1.5.3:_5'-Nucleotidase_Like"/>
    <property type="match status" value="1"/>
</dbReference>
<dbReference type="Gene3D" id="3.40.50.1000">
    <property type="entry name" value="HAD superfamily/HAD-like"/>
    <property type="match status" value="1"/>
</dbReference>
<dbReference type="Gene3D" id="1.10.150.450">
    <property type="match status" value="1"/>
</dbReference>
<gene>
    <name evidence="1" type="ORF">SAMN04488518_104212</name>
</gene>
<dbReference type="SFLD" id="SFLDG01129">
    <property type="entry name" value="C1.5:_HAD__Beta-PGM__Phosphata"/>
    <property type="match status" value="1"/>
</dbReference>
<dbReference type="SFLD" id="SFLDS00003">
    <property type="entry name" value="Haloacid_Dehalogenase"/>
    <property type="match status" value="1"/>
</dbReference>
<sequence>MTNSPFASVESWVFDLDNTLYPHHSNLFDQIDQRMSEFVQKLTGKPAEQARELQISYYKEYGTTLRGLMLEHNIEPDEFLEYVHDIDHSVLDPNPQLADAINQLPGKCYILTNGTRKHAESVANRLGITQHFEDIFGIMEADLIPKPAEETYQRFLEKNGILPQKAAMFEDLSRNLVVPNSLGMRTVLVIPDGTREVFREDWELSSGSEPHVDFVTDHLDGFLYNILGELKN</sequence>
<proteinExistence type="predicted"/>
<dbReference type="RefSeq" id="WP_063309554.1">
    <property type="nucleotide sequence ID" value="NZ_FOSK01000004.1"/>
</dbReference>
<dbReference type="InterPro" id="IPR023214">
    <property type="entry name" value="HAD_sf"/>
</dbReference>
<dbReference type="PANTHER" id="PTHR12725:SF117">
    <property type="entry name" value="HALOACID DEHALOGENASE-LIKE HYDROLASE"/>
    <property type="match status" value="1"/>
</dbReference>
<dbReference type="SUPFAM" id="SSF56784">
    <property type="entry name" value="HAD-like"/>
    <property type="match status" value="1"/>
</dbReference>
<evidence type="ECO:0000313" key="1">
    <source>
        <dbReference type="EMBL" id="SFK34906.1"/>
    </source>
</evidence>
<dbReference type="GO" id="GO:0016787">
    <property type="term" value="F:hydrolase activity"/>
    <property type="evidence" value="ECO:0007669"/>
    <property type="project" value="UniProtKB-KW"/>
</dbReference>
<dbReference type="InterPro" id="IPR036412">
    <property type="entry name" value="HAD-like_sf"/>
</dbReference>
<accession>A0A1I3YUM1</accession>
<name>A0A1I3YUM1_9HYPH</name>
<dbReference type="NCBIfam" id="TIGR01993">
    <property type="entry name" value="Pyr-5-nucltdase"/>
    <property type="match status" value="1"/>
</dbReference>
<dbReference type="CDD" id="cd02604">
    <property type="entry name" value="HAD_5NT"/>
    <property type="match status" value="1"/>
</dbReference>
<dbReference type="NCBIfam" id="TIGR01509">
    <property type="entry name" value="HAD-SF-IA-v3"/>
    <property type="match status" value="1"/>
</dbReference>
<dbReference type="InterPro" id="IPR010237">
    <property type="entry name" value="Pyr-5-nucltdase"/>
</dbReference>
<keyword evidence="2" id="KW-1185">Reference proteome</keyword>
<dbReference type="PANTHER" id="PTHR12725">
    <property type="entry name" value="HALOACID DEHALOGENASE-LIKE HYDROLASE"/>
    <property type="match status" value="1"/>
</dbReference>
<protein>
    <submittedName>
        <fullName evidence="1">Hydrolase of the HAD superfamily</fullName>
    </submittedName>
</protein>
<evidence type="ECO:0000313" key="2">
    <source>
        <dbReference type="Proteomes" id="UP000199598"/>
    </source>
</evidence>